<name>A0A561CHU5_9BURK</name>
<dbReference type="Proteomes" id="UP000319722">
    <property type="component" value="Unassembled WGS sequence"/>
</dbReference>
<evidence type="ECO:0000259" key="1">
    <source>
        <dbReference type="PROSITE" id="PS51819"/>
    </source>
</evidence>
<dbReference type="OrthoDB" id="4265398at2"/>
<dbReference type="InterPro" id="IPR037523">
    <property type="entry name" value="VOC_core"/>
</dbReference>
<protein>
    <recommendedName>
        <fullName evidence="1">VOC domain-containing protein</fullName>
    </recommendedName>
</protein>
<dbReference type="AlphaFoldDB" id="A0A561CHU5"/>
<dbReference type="PANTHER" id="PTHR36503">
    <property type="entry name" value="BLR2520 PROTEIN"/>
    <property type="match status" value="1"/>
</dbReference>
<proteinExistence type="predicted"/>
<dbReference type="Gene3D" id="3.10.180.10">
    <property type="entry name" value="2,3-Dihydroxybiphenyl 1,2-Dioxygenase, domain 1"/>
    <property type="match status" value="1"/>
</dbReference>
<comment type="caution">
    <text evidence="2">The sequence shown here is derived from an EMBL/GenBank/DDBJ whole genome shotgun (WGS) entry which is preliminary data.</text>
</comment>
<evidence type="ECO:0000313" key="2">
    <source>
        <dbReference type="EMBL" id="TWD90622.1"/>
    </source>
</evidence>
<reference evidence="2 3" key="1">
    <citation type="submission" date="2019-06" db="EMBL/GenBank/DDBJ databases">
        <title>Sorghum-associated microbial communities from plants grown in Nebraska, USA.</title>
        <authorList>
            <person name="Schachtman D."/>
        </authorList>
    </citation>
    <scope>NUCLEOTIDE SEQUENCE [LARGE SCALE GENOMIC DNA]</scope>
    <source>
        <strain evidence="2 3">T529</strain>
    </source>
</reference>
<dbReference type="PROSITE" id="PS51819">
    <property type="entry name" value="VOC"/>
    <property type="match status" value="1"/>
</dbReference>
<dbReference type="SUPFAM" id="SSF54593">
    <property type="entry name" value="Glyoxalase/Bleomycin resistance protein/Dihydroxybiphenyl dioxygenase"/>
    <property type="match status" value="1"/>
</dbReference>
<organism evidence="2 3">
    <name type="scientific">Variovorax beijingensis</name>
    <dbReference type="NCBI Taxonomy" id="2496117"/>
    <lineage>
        <taxon>Bacteria</taxon>
        <taxon>Pseudomonadati</taxon>
        <taxon>Pseudomonadota</taxon>
        <taxon>Betaproteobacteria</taxon>
        <taxon>Burkholderiales</taxon>
        <taxon>Comamonadaceae</taxon>
        <taxon>Variovorax</taxon>
    </lineage>
</organism>
<feature type="domain" description="VOC" evidence="1">
    <location>
        <begin position="4"/>
        <end position="129"/>
    </location>
</feature>
<dbReference type="EMBL" id="VIVL01000001">
    <property type="protein sequence ID" value="TWD90622.1"/>
    <property type="molecule type" value="Genomic_DNA"/>
</dbReference>
<dbReference type="InterPro" id="IPR029068">
    <property type="entry name" value="Glyas_Bleomycin-R_OHBP_Dase"/>
</dbReference>
<dbReference type="RefSeq" id="WP_145739015.1">
    <property type="nucleotide sequence ID" value="NZ_VIVL01000001.1"/>
</dbReference>
<gene>
    <name evidence="2" type="ORF">FB547_101288</name>
</gene>
<evidence type="ECO:0000313" key="3">
    <source>
        <dbReference type="Proteomes" id="UP000319722"/>
    </source>
</evidence>
<dbReference type="Pfam" id="PF00903">
    <property type="entry name" value="Glyoxalase"/>
    <property type="match status" value="1"/>
</dbReference>
<dbReference type="InterPro" id="IPR004360">
    <property type="entry name" value="Glyas_Fos-R_dOase_dom"/>
</dbReference>
<accession>A0A561CHU5</accession>
<sequence length="140" mass="15488">MANKQIFVNLAVKNLDKSKAFFAALGYTFNEKFTDANAACMVIQEGSIHAMLLVEDFFKTFTSKSLADTSKSTEVLLCLSCESRAEVDEMVAKAVAAGGTVPREPQDYGFMYGHGFQDIDGHLWELMYMDPNAEVTHQNA</sequence>
<dbReference type="PANTHER" id="PTHR36503:SF2">
    <property type="entry name" value="BLR2408 PROTEIN"/>
    <property type="match status" value="1"/>
</dbReference>